<feature type="transmembrane region" description="Helical" evidence="4">
    <location>
        <begin position="771"/>
        <end position="795"/>
    </location>
</feature>
<keyword evidence="6" id="KW-0808">Transferase</keyword>
<dbReference type="Pfam" id="PF00069">
    <property type="entry name" value="Pkinase"/>
    <property type="match status" value="1"/>
</dbReference>
<accession>A0ABR9K2G2</accession>
<keyword evidence="4" id="KW-1133">Transmembrane helix</keyword>
<feature type="transmembrane region" description="Helical" evidence="4">
    <location>
        <begin position="943"/>
        <end position="960"/>
    </location>
</feature>
<feature type="transmembrane region" description="Helical" evidence="4">
    <location>
        <begin position="705"/>
        <end position="726"/>
    </location>
</feature>
<keyword evidence="4" id="KW-0472">Membrane</keyword>
<dbReference type="InterPro" id="IPR050117">
    <property type="entry name" value="MAPK"/>
</dbReference>
<feature type="region of interest" description="Disordered" evidence="3">
    <location>
        <begin position="367"/>
        <end position="386"/>
    </location>
</feature>
<dbReference type="Proteomes" id="UP000627838">
    <property type="component" value="Unassembled WGS sequence"/>
</dbReference>
<dbReference type="SUPFAM" id="SSF56112">
    <property type="entry name" value="Protein kinase-like (PK-like)"/>
    <property type="match status" value="1"/>
</dbReference>
<name>A0ABR9K2G2_9ACTN</name>
<keyword evidence="4" id="KW-0812">Transmembrane</keyword>
<keyword evidence="2" id="KW-0067">ATP-binding</keyword>
<evidence type="ECO:0000313" key="6">
    <source>
        <dbReference type="EMBL" id="MBE1537055.1"/>
    </source>
</evidence>
<feature type="transmembrane region" description="Helical" evidence="4">
    <location>
        <begin position="816"/>
        <end position="843"/>
    </location>
</feature>
<feature type="domain" description="Protein kinase" evidence="5">
    <location>
        <begin position="98"/>
        <end position="357"/>
    </location>
</feature>
<evidence type="ECO:0000256" key="2">
    <source>
        <dbReference type="ARBA" id="ARBA00022840"/>
    </source>
</evidence>
<dbReference type="PANTHER" id="PTHR24055">
    <property type="entry name" value="MITOGEN-ACTIVATED PROTEIN KINASE"/>
    <property type="match status" value="1"/>
</dbReference>
<keyword evidence="6" id="KW-0723">Serine/threonine-protein kinase</keyword>
<feature type="transmembrane region" description="Helical" evidence="4">
    <location>
        <begin position="733"/>
        <end position="751"/>
    </location>
</feature>
<sequence length="964" mass="102696">MTTTPQPGELPDEMSDDRPVAPETIVQRPPSTRGAPPTEERRAPGTPGAPPTISQRPPGTSGTPGAPPTISQRAAQGPDADASAPRSAPFPSGLLAEYEPVEEIGHGFESIVWHAVRRADGESVAVKVYWIGKSIDHRVLTVLRRPEFRRYAPRIDEVGVEKSGYGVHEWIVMEYLPTSLAHVVRDERTEPGGLPHDRARALLGEIAELLDFWYEQDGLIPTDVKPDNFALRPGIAGGPDELVLCDFGGTARDTATAAIAANGEIMAARAYLAPEALGGVFHPASPFWSLGHIVYEMVTGTPYFRVDERDQTILLNVATAEPDVSGVPDDTWRLLVAGLFTRAPEDRWRAPEIRRWLAGERPDVIRPAVPDKRAPTPMQFHTTTHRSPDTLARALLEDSKQAAPWMQSEGGRLADWLDEYDLAGDFDVGLLRRDRTSIGPELVLQFGAVHAPDARPACFGHPVDVRGLTRLCGDADAGHRVLPLLFGGEGATLLEHAARFRCGHGRCCPHPGAAEGEPGCGCRCLRLLDVADAVPGIVAEAKKIITEARWAGNPFTGPSAQSATRTLYGTALGLTLGNLATREALGTALYLPAAVIGRRAVPGPRGWAELCARAARTGRFVAGGRAAVTAVAVLRPGMELKAGPSSAERLREAASYRLRAALVLVPALALAAWSGAVSVRLLTGRVNPWPTEMTTGMSETIGTDALQRVTTLLPLVLFAALLACALPRRAASTVLTLTGVTFLLGWFPGALPGLDEREWAPGALAHALGNWTGIAGFLLVPIAALVLAGTAASILANVKARLGDGPNPVRLKLRAWGVPVLLVSVSALLWSTMVLGDVFGFGFTYSEVEDDGLVHVPSTGRDAAQAAVDLAPGLLAVAITVGLMVRGRRDATRPILIAVAIAVVLGLWTLWVPADVRDFVPVLDNPALTAFAREIGDLGGATWWWAIVLPLAVHAVLASIRKEK</sequence>
<protein>
    <submittedName>
        <fullName evidence="6">Serine/threonine protein kinase</fullName>
    </submittedName>
</protein>
<evidence type="ECO:0000259" key="5">
    <source>
        <dbReference type="PROSITE" id="PS50011"/>
    </source>
</evidence>
<keyword evidence="7" id="KW-1185">Reference proteome</keyword>
<dbReference type="InterPro" id="IPR000719">
    <property type="entry name" value="Prot_kinase_dom"/>
</dbReference>
<feature type="transmembrane region" description="Helical" evidence="4">
    <location>
        <begin position="895"/>
        <end position="914"/>
    </location>
</feature>
<dbReference type="PROSITE" id="PS50011">
    <property type="entry name" value="PROTEIN_KINASE_DOM"/>
    <property type="match status" value="1"/>
</dbReference>
<keyword evidence="1" id="KW-0547">Nucleotide-binding</keyword>
<dbReference type="GO" id="GO:0004674">
    <property type="term" value="F:protein serine/threonine kinase activity"/>
    <property type="evidence" value="ECO:0007669"/>
    <property type="project" value="UniProtKB-KW"/>
</dbReference>
<proteinExistence type="predicted"/>
<evidence type="ECO:0000256" key="1">
    <source>
        <dbReference type="ARBA" id="ARBA00022741"/>
    </source>
</evidence>
<dbReference type="InterPro" id="IPR011009">
    <property type="entry name" value="Kinase-like_dom_sf"/>
</dbReference>
<comment type="caution">
    <text evidence="6">The sequence shown here is derived from an EMBL/GenBank/DDBJ whole genome shotgun (WGS) entry which is preliminary data.</text>
</comment>
<dbReference type="RefSeq" id="WP_192762993.1">
    <property type="nucleotide sequence ID" value="NZ_JADBDZ010000001.1"/>
</dbReference>
<evidence type="ECO:0000256" key="4">
    <source>
        <dbReference type="SAM" id="Phobius"/>
    </source>
</evidence>
<gene>
    <name evidence="6" type="ORF">H4W34_006888</name>
</gene>
<evidence type="ECO:0000313" key="7">
    <source>
        <dbReference type="Proteomes" id="UP000627838"/>
    </source>
</evidence>
<dbReference type="SMART" id="SM00220">
    <property type="entry name" value="S_TKc"/>
    <property type="match status" value="1"/>
</dbReference>
<organism evidence="6 7">
    <name type="scientific">Actinomadura algeriensis</name>
    <dbReference type="NCBI Taxonomy" id="1679523"/>
    <lineage>
        <taxon>Bacteria</taxon>
        <taxon>Bacillati</taxon>
        <taxon>Actinomycetota</taxon>
        <taxon>Actinomycetes</taxon>
        <taxon>Streptosporangiales</taxon>
        <taxon>Thermomonosporaceae</taxon>
        <taxon>Actinomadura</taxon>
    </lineage>
</organism>
<feature type="compositionally biased region" description="Low complexity" evidence="3">
    <location>
        <begin position="78"/>
        <end position="88"/>
    </location>
</feature>
<dbReference type="Gene3D" id="1.10.510.10">
    <property type="entry name" value="Transferase(Phosphotransferase) domain 1"/>
    <property type="match status" value="1"/>
</dbReference>
<evidence type="ECO:0000256" key="3">
    <source>
        <dbReference type="SAM" id="MobiDB-lite"/>
    </source>
</evidence>
<feature type="region of interest" description="Disordered" evidence="3">
    <location>
        <begin position="1"/>
        <end position="88"/>
    </location>
</feature>
<dbReference type="EMBL" id="JADBDZ010000001">
    <property type="protein sequence ID" value="MBE1537055.1"/>
    <property type="molecule type" value="Genomic_DNA"/>
</dbReference>
<keyword evidence="6" id="KW-0418">Kinase</keyword>
<feature type="transmembrane region" description="Helical" evidence="4">
    <location>
        <begin position="863"/>
        <end position="883"/>
    </location>
</feature>
<reference evidence="6 7" key="1">
    <citation type="submission" date="2020-10" db="EMBL/GenBank/DDBJ databases">
        <title>Sequencing the genomes of 1000 actinobacteria strains.</title>
        <authorList>
            <person name="Klenk H.-P."/>
        </authorList>
    </citation>
    <scope>NUCLEOTIDE SEQUENCE [LARGE SCALE GENOMIC DNA]</scope>
    <source>
        <strain evidence="6 7">DSM 46744</strain>
    </source>
</reference>